<dbReference type="GO" id="GO:0016020">
    <property type="term" value="C:membrane"/>
    <property type="evidence" value="ECO:0007669"/>
    <property type="project" value="TreeGrafter"/>
</dbReference>
<dbReference type="PANTHER" id="PTHR44196">
    <property type="entry name" value="DEHYDROGENASE/REDUCTASE SDR FAMILY MEMBER 7B"/>
    <property type="match status" value="1"/>
</dbReference>
<reference evidence="5 6" key="1">
    <citation type="journal article" date="2019" name="Appl. Environ. Microbiol.">
        <title>Environmental Evidence and Genomic Insight of Iron-oxidizing Bacteria Preference Towards More Corrosion Resistant Stainless Steel at Higher Salinities.</title>
        <authorList>
            <person name="Garrison C.E."/>
            <person name="Price K.A."/>
            <person name="Field E.K."/>
        </authorList>
    </citation>
    <scope>NUCLEOTIDE SEQUENCE [LARGE SCALE GENOMIC DNA]</scope>
    <source>
        <strain evidence="5 6">P3</strain>
    </source>
</reference>
<proteinExistence type="inferred from homology"/>
<evidence type="ECO:0000313" key="6">
    <source>
        <dbReference type="Proteomes" id="UP000306585"/>
    </source>
</evidence>
<dbReference type="SUPFAM" id="SSF51735">
    <property type="entry name" value="NAD(P)-binding Rossmann-fold domains"/>
    <property type="match status" value="1"/>
</dbReference>
<dbReference type="Proteomes" id="UP000306585">
    <property type="component" value="Unassembled WGS sequence"/>
</dbReference>
<dbReference type="SMART" id="SM00822">
    <property type="entry name" value="PKS_KR"/>
    <property type="match status" value="1"/>
</dbReference>
<sequence length="267" mass="28434">MVGKEACRRSVVAEPLADQGLVLITGASGGFGIEFARQLEALGYSLILHGRDEPRLLLTLNTLRHPARHRLILADLNAKKGVATLLAGIGSVPLAGLINNAGFGIWGSFEQTGIVPQIDVIKTDLKAPIELTHALLPGLLKNKGFIINVSSLAGVTPLPYMSTYAAAKAGLTYWSEAIRTELAGRVRVVTLAPGPSPTGFREISGMPSGPGSFFRSPVPGIIQAALLTLARGGGYCVPGRRHRLLYLLQKITPTKWALRLMASHLRP</sequence>
<evidence type="ECO:0000259" key="4">
    <source>
        <dbReference type="SMART" id="SM00822"/>
    </source>
</evidence>
<dbReference type="InterPro" id="IPR002347">
    <property type="entry name" value="SDR_fam"/>
</dbReference>
<dbReference type="EMBL" id="VBRY01000004">
    <property type="protein sequence ID" value="TLS67804.1"/>
    <property type="molecule type" value="Genomic_DNA"/>
</dbReference>
<keyword evidence="2" id="KW-0560">Oxidoreductase</keyword>
<organism evidence="5 6">
    <name type="scientific">Mariprofundus erugo</name>
    <dbReference type="NCBI Taxonomy" id="2528639"/>
    <lineage>
        <taxon>Bacteria</taxon>
        <taxon>Pseudomonadati</taxon>
        <taxon>Pseudomonadota</taxon>
        <taxon>Candidatius Mariprofundia</taxon>
        <taxon>Mariprofundales</taxon>
        <taxon>Mariprofundaceae</taxon>
        <taxon>Mariprofundus</taxon>
    </lineage>
</organism>
<gene>
    <name evidence="5" type="ORF">FEF65_04955</name>
</gene>
<dbReference type="Gene3D" id="3.40.50.720">
    <property type="entry name" value="NAD(P)-binding Rossmann-like Domain"/>
    <property type="match status" value="1"/>
</dbReference>
<dbReference type="CDD" id="cd05233">
    <property type="entry name" value="SDR_c"/>
    <property type="match status" value="1"/>
</dbReference>
<dbReference type="PRINTS" id="PR00081">
    <property type="entry name" value="GDHRDH"/>
</dbReference>
<dbReference type="Pfam" id="PF00106">
    <property type="entry name" value="adh_short"/>
    <property type="match status" value="1"/>
</dbReference>
<protein>
    <submittedName>
        <fullName evidence="5">SDR family NAD(P)-dependent oxidoreductase</fullName>
    </submittedName>
</protein>
<dbReference type="PROSITE" id="PS00061">
    <property type="entry name" value="ADH_SHORT"/>
    <property type="match status" value="1"/>
</dbReference>
<name>A0A5R9GXL0_9PROT</name>
<evidence type="ECO:0000256" key="3">
    <source>
        <dbReference type="RuleBase" id="RU000363"/>
    </source>
</evidence>
<comment type="similarity">
    <text evidence="1 3">Belongs to the short-chain dehydrogenases/reductases (SDR) family.</text>
</comment>
<evidence type="ECO:0000313" key="5">
    <source>
        <dbReference type="EMBL" id="TLS67804.1"/>
    </source>
</evidence>
<dbReference type="OrthoDB" id="658698at2"/>
<comment type="caution">
    <text evidence="5">The sequence shown here is derived from an EMBL/GenBank/DDBJ whole genome shotgun (WGS) entry which is preliminary data.</text>
</comment>
<dbReference type="InterPro" id="IPR057326">
    <property type="entry name" value="KR_dom"/>
</dbReference>
<evidence type="ECO:0000256" key="2">
    <source>
        <dbReference type="ARBA" id="ARBA00023002"/>
    </source>
</evidence>
<dbReference type="InterPro" id="IPR036291">
    <property type="entry name" value="NAD(P)-bd_dom_sf"/>
</dbReference>
<feature type="domain" description="Ketoreductase" evidence="4">
    <location>
        <begin position="20"/>
        <end position="198"/>
    </location>
</feature>
<dbReference type="PRINTS" id="PR00080">
    <property type="entry name" value="SDRFAMILY"/>
</dbReference>
<keyword evidence="6" id="KW-1185">Reference proteome</keyword>
<dbReference type="InterPro" id="IPR020904">
    <property type="entry name" value="Sc_DH/Rdtase_CS"/>
</dbReference>
<dbReference type="AlphaFoldDB" id="A0A5R9GXL0"/>
<accession>A0A5R9GXL0</accession>
<evidence type="ECO:0000256" key="1">
    <source>
        <dbReference type="ARBA" id="ARBA00006484"/>
    </source>
</evidence>
<dbReference type="GO" id="GO:0016491">
    <property type="term" value="F:oxidoreductase activity"/>
    <property type="evidence" value="ECO:0007669"/>
    <property type="project" value="UniProtKB-KW"/>
</dbReference>
<dbReference type="PANTHER" id="PTHR44196:SF1">
    <property type="entry name" value="DEHYDROGENASE_REDUCTASE SDR FAMILY MEMBER 7B"/>
    <property type="match status" value="1"/>
</dbReference>